<dbReference type="InterPro" id="IPR017938">
    <property type="entry name" value="Riboflavin_synthase-like_b-brl"/>
</dbReference>
<dbReference type="EC" id="1.6.2.2" evidence="7"/>
<keyword evidence="3 7" id="KW-0285">Flavoprotein</keyword>
<evidence type="ECO:0000256" key="1">
    <source>
        <dbReference type="ARBA" id="ARBA00001974"/>
    </source>
</evidence>
<dbReference type="Pfam" id="PF00970">
    <property type="entry name" value="FAD_binding_6"/>
    <property type="match status" value="1"/>
</dbReference>
<keyword evidence="5 7" id="KW-0560">Oxidoreductase</keyword>
<evidence type="ECO:0000256" key="6">
    <source>
        <dbReference type="ARBA" id="ARBA00023027"/>
    </source>
</evidence>
<feature type="domain" description="FAD-binding FR-type" evidence="8">
    <location>
        <begin position="83"/>
        <end position="185"/>
    </location>
</feature>
<evidence type="ECO:0000256" key="2">
    <source>
        <dbReference type="ARBA" id="ARBA00006105"/>
    </source>
</evidence>
<evidence type="ECO:0000256" key="7">
    <source>
        <dbReference type="RuleBase" id="RU361226"/>
    </source>
</evidence>
<evidence type="ECO:0000259" key="8">
    <source>
        <dbReference type="PROSITE" id="PS51384"/>
    </source>
</evidence>
<dbReference type="InterPro" id="IPR039261">
    <property type="entry name" value="FNR_nucleotide-bd"/>
</dbReference>
<organism evidence="9 10">
    <name type="scientific">Priapulus caudatus</name>
    <name type="common">Priapulid worm</name>
    <dbReference type="NCBI Taxonomy" id="37621"/>
    <lineage>
        <taxon>Eukaryota</taxon>
        <taxon>Metazoa</taxon>
        <taxon>Ecdysozoa</taxon>
        <taxon>Scalidophora</taxon>
        <taxon>Priapulida</taxon>
        <taxon>Priapulimorpha</taxon>
        <taxon>Priapulimorphida</taxon>
        <taxon>Priapulidae</taxon>
        <taxon>Priapulus</taxon>
    </lineage>
</organism>
<protein>
    <recommendedName>
        <fullName evidence="7">NADH-cytochrome b5 reductase</fullName>
        <ecNumber evidence="7">1.6.2.2</ecNumber>
    </recommendedName>
</protein>
<sequence length="322" mass="36299">MEGTSSVDAQAPGVNTETSDCDGIVLSSKPLEPMVEDCCGLGCTPCVFDIYEQEVVAWKKQCGFLKYQDPTTHCDKQKFLDKAKYTSFQLISLSAISPDTNIFRFNIPNGGSLHLNPGQHLILRGKFGGRTLTRQYTPISGVSERGYFDVIIKLYPHGKMSRFVKTWNVGDTIEWRGPFGEFLYKANSYRRVVMIAGGTGITPMMQVIPQILDNDEDETFVRLIYSNRDYDGVLLKSRLDSRKDMWNFTVLYVLTKASQDVCAVKYGDNILFGCINKELLEKELKVADGKQLVLICGTKSFDRDVIAIVKEMGLSENSYFRF</sequence>
<keyword evidence="6 7" id="KW-0520">NAD</keyword>
<dbReference type="CDD" id="cd06183">
    <property type="entry name" value="cyt_b5_reduct_like"/>
    <property type="match status" value="1"/>
</dbReference>
<reference evidence="10" key="1">
    <citation type="submission" date="2025-08" db="UniProtKB">
        <authorList>
            <consortium name="RefSeq"/>
        </authorList>
    </citation>
    <scope>IDENTIFICATION</scope>
</reference>
<dbReference type="InterPro" id="IPR001433">
    <property type="entry name" value="OxRdtase_FAD/NAD-bd"/>
</dbReference>
<dbReference type="PANTHER" id="PTHR19370">
    <property type="entry name" value="NADH-CYTOCHROME B5 REDUCTASE"/>
    <property type="match status" value="1"/>
</dbReference>
<dbReference type="PANTHER" id="PTHR19370:SF184">
    <property type="entry name" value="NADH-CYTOCHROME B5 REDUCTASE-LIKE"/>
    <property type="match status" value="1"/>
</dbReference>
<dbReference type="GeneID" id="106811318"/>
<dbReference type="InterPro" id="IPR001834">
    <property type="entry name" value="CBR-like"/>
</dbReference>
<accession>A0ABM1EDW1</accession>
<dbReference type="SUPFAM" id="SSF52343">
    <property type="entry name" value="Ferredoxin reductase-like, C-terminal NADP-linked domain"/>
    <property type="match status" value="1"/>
</dbReference>
<dbReference type="InterPro" id="IPR017927">
    <property type="entry name" value="FAD-bd_FR_type"/>
</dbReference>
<dbReference type="Pfam" id="PF00175">
    <property type="entry name" value="NAD_binding_1"/>
    <property type="match status" value="1"/>
</dbReference>
<keyword evidence="9" id="KW-1185">Reference proteome</keyword>
<dbReference type="InterPro" id="IPR008333">
    <property type="entry name" value="Cbr1-like_FAD-bd_dom"/>
</dbReference>
<gene>
    <name evidence="10" type="primary">LOC106811318</name>
</gene>
<proteinExistence type="inferred from homology"/>
<dbReference type="PRINTS" id="PR00406">
    <property type="entry name" value="CYTB5RDTASE"/>
</dbReference>
<dbReference type="PRINTS" id="PR00371">
    <property type="entry name" value="FPNCR"/>
</dbReference>
<dbReference type="RefSeq" id="XP_014670382.1">
    <property type="nucleotide sequence ID" value="XM_014814896.1"/>
</dbReference>
<comment type="similarity">
    <text evidence="2 7">Belongs to the flavoprotein pyridine nucleotide cytochrome reductase family.</text>
</comment>
<name>A0ABM1EDW1_PRICU</name>
<dbReference type="SUPFAM" id="SSF63380">
    <property type="entry name" value="Riboflavin synthase domain-like"/>
    <property type="match status" value="1"/>
</dbReference>
<evidence type="ECO:0000313" key="9">
    <source>
        <dbReference type="Proteomes" id="UP000695022"/>
    </source>
</evidence>
<dbReference type="Pfam" id="PF09791">
    <property type="entry name" value="Oxidored-like"/>
    <property type="match status" value="1"/>
</dbReference>
<evidence type="ECO:0000256" key="4">
    <source>
        <dbReference type="ARBA" id="ARBA00022827"/>
    </source>
</evidence>
<dbReference type="InterPro" id="IPR001709">
    <property type="entry name" value="Flavoprot_Pyr_Nucl_cyt_Rdtase"/>
</dbReference>
<evidence type="ECO:0000313" key="10">
    <source>
        <dbReference type="RefSeq" id="XP_014670382.1"/>
    </source>
</evidence>
<dbReference type="InterPro" id="IPR019180">
    <property type="entry name" value="Oxidoreductase-like_N"/>
</dbReference>
<comment type="cofactor">
    <cofactor evidence="1 7">
        <name>FAD</name>
        <dbReference type="ChEBI" id="CHEBI:57692"/>
    </cofactor>
</comment>
<dbReference type="PROSITE" id="PS51384">
    <property type="entry name" value="FAD_FR"/>
    <property type="match status" value="1"/>
</dbReference>
<evidence type="ECO:0000256" key="5">
    <source>
        <dbReference type="ARBA" id="ARBA00023002"/>
    </source>
</evidence>
<comment type="catalytic activity">
    <reaction evidence="7">
        <text>2 Fe(III)-[cytochrome b5] + NADH = 2 Fe(II)-[cytochrome b5] + NAD(+) + H(+)</text>
        <dbReference type="Rhea" id="RHEA:46680"/>
        <dbReference type="Rhea" id="RHEA-COMP:10438"/>
        <dbReference type="Rhea" id="RHEA-COMP:10439"/>
        <dbReference type="ChEBI" id="CHEBI:15378"/>
        <dbReference type="ChEBI" id="CHEBI:29033"/>
        <dbReference type="ChEBI" id="CHEBI:29034"/>
        <dbReference type="ChEBI" id="CHEBI:57540"/>
        <dbReference type="ChEBI" id="CHEBI:57945"/>
        <dbReference type="EC" id="1.6.2.2"/>
    </reaction>
</comment>
<evidence type="ECO:0000256" key="3">
    <source>
        <dbReference type="ARBA" id="ARBA00022630"/>
    </source>
</evidence>
<dbReference type="Gene3D" id="3.40.50.80">
    <property type="entry name" value="Nucleotide-binding domain of ferredoxin-NADP reductase (FNR) module"/>
    <property type="match status" value="1"/>
</dbReference>
<dbReference type="Gene3D" id="2.40.30.10">
    <property type="entry name" value="Translation factors"/>
    <property type="match status" value="1"/>
</dbReference>
<dbReference type="Proteomes" id="UP000695022">
    <property type="component" value="Unplaced"/>
</dbReference>
<keyword evidence="4 7" id="KW-0274">FAD</keyword>